<gene>
    <name evidence="7" type="ORF">CCAP1982_LOCUS14135</name>
</gene>
<reference evidence="7" key="1">
    <citation type="submission" date="2020-11" db="EMBL/GenBank/DDBJ databases">
        <authorList>
            <person name="Whitehead M."/>
        </authorList>
    </citation>
    <scope>NUCLEOTIDE SEQUENCE</scope>
    <source>
        <strain evidence="7">EGII</strain>
    </source>
</reference>
<dbReference type="GO" id="GO:0005856">
    <property type="term" value="C:cytoskeleton"/>
    <property type="evidence" value="ECO:0007669"/>
    <property type="project" value="UniProtKB-SubCell"/>
</dbReference>
<feature type="compositionally biased region" description="Polar residues" evidence="5">
    <location>
        <begin position="131"/>
        <end position="143"/>
    </location>
</feature>
<evidence type="ECO:0000256" key="2">
    <source>
        <dbReference type="ARBA" id="ARBA00022490"/>
    </source>
</evidence>
<keyword evidence="2" id="KW-0963">Cytoplasm</keyword>
<dbReference type="SMART" id="SM00537">
    <property type="entry name" value="DCX"/>
    <property type="match status" value="1"/>
</dbReference>
<keyword evidence="4" id="KW-0206">Cytoskeleton</keyword>
<evidence type="ECO:0000256" key="1">
    <source>
        <dbReference type="ARBA" id="ARBA00004245"/>
    </source>
</evidence>
<evidence type="ECO:0000256" key="3">
    <source>
        <dbReference type="ARBA" id="ARBA00022737"/>
    </source>
</evidence>
<dbReference type="GO" id="GO:0008017">
    <property type="term" value="F:microtubule binding"/>
    <property type="evidence" value="ECO:0007669"/>
    <property type="project" value="UniProtKB-ARBA"/>
</dbReference>
<feature type="domain" description="Doublecortin" evidence="6">
    <location>
        <begin position="266"/>
        <end position="348"/>
    </location>
</feature>
<proteinExistence type="predicted"/>
<feature type="compositionally biased region" description="Low complexity" evidence="5">
    <location>
        <begin position="23"/>
        <end position="57"/>
    </location>
</feature>
<keyword evidence="8" id="KW-1185">Reference proteome</keyword>
<name>A0A811V7J7_CERCA</name>
<evidence type="ECO:0000256" key="4">
    <source>
        <dbReference type="ARBA" id="ARBA00023212"/>
    </source>
</evidence>
<organism evidence="7 8">
    <name type="scientific">Ceratitis capitata</name>
    <name type="common">Mediterranean fruit fly</name>
    <name type="synonym">Tephritis capitata</name>
    <dbReference type="NCBI Taxonomy" id="7213"/>
    <lineage>
        <taxon>Eukaryota</taxon>
        <taxon>Metazoa</taxon>
        <taxon>Ecdysozoa</taxon>
        <taxon>Arthropoda</taxon>
        <taxon>Hexapoda</taxon>
        <taxon>Insecta</taxon>
        <taxon>Pterygota</taxon>
        <taxon>Neoptera</taxon>
        <taxon>Endopterygota</taxon>
        <taxon>Diptera</taxon>
        <taxon>Brachycera</taxon>
        <taxon>Muscomorpha</taxon>
        <taxon>Tephritoidea</taxon>
        <taxon>Tephritidae</taxon>
        <taxon>Ceratitis</taxon>
        <taxon>Ceratitis</taxon>
    </lineage>
</organism>
<evidence type="ECO:0000313" key="8">
    <source>
        <dbReference type="Proteomes" id="UP000606786"/>
    </source>
</evidence>
<sequence>MSANEVGDGAAELTNGVTAANESAATPAPSPAAAAQTSSPPASAATAPQQQQQQQQPDGAMDNGNATAEISSAAQFEGGVSNSYGAVKQFNETNSNNNGNNVNYTSKSNGYHNQHNGNNNSNQFDNLGSNRSSPLKSPQQQQHYRGVGRESSFQPISVQQLHLRQTVLDDSDNEDYELQGAAGGLVGDYWQQRNGIVGAPASGGRQSRAPPLSPTYVDNMSENSEQPPMVPLVRSKSRPELSSNAQLNSAMSAASRYNNLSYWKARRVVFYRNGDPFFPGVELRYRPGRDITSLDSLLDKISPKMDLPRGARYVFSMDGDRKYHLDELEDGASYVVSSFKAFKANRRGCSTRPSDVGKGVAQQSILYLHFEVTAATRKVRVMVSGKL</sequence>
<dbReference type="GO" id="GO:0035556">
    <property type="term" value="P:intracellular signal transduction"/>
    <property type="evidence" value="ECO:0007669"/>
    <property type="project" value="InterPro"/>
</dbReference>
<feature type="region of interest" description="Disordered" evidence="5">
    <location>
        <begin position="89"/>
        <end position="153"/>
    </location>
</feature>
<dbReference type="EMBL" id="CAJHJT010000034">
    <property type="protein sequence ID" value="CAD7005786.1"/>
    <property type="molecule type" value="Genomic_DNA"/>
</dbReference>
<evidence type="ECO:0000259" key="6">
    <source>
        <dbReference type="PROSITE" id="PS50309"/>
    </source>
</evidence>
<dbReference type="InterPro" id="IPR036572">
    <property type="entry name" value="Doublecortin_dom_sf"/>
</dbReference>
<dbReference type="Pfam" id="PF03607">
    <property type="entry name" value="DCX"/>
    <property type="match status" value="1"/>
</dbReference>
<feature type="compositionally biased region" description="Low complexity" evidence="5">
    <location>
        <begin position="91"/>
        <end position="130"/>
    </location>
</feature>
<evidence type="ECO:0000313" key="7">
    <source>
        <dbReference type="EMBL" id="CAD7005786.1"/>
    </source>
</evidence>
<dbReference type="SUPFAM" id="SSF89837">
    <property type="entry name" value="Doublecortin (DC)"/>
    <property type="match status" value="1"/>
</dbReference>
<evidence type="ECO:0000256" key="5">
    <source>
        <dbReference type="SAM" id="MobiDB-lite"/>
    </source>
</evidence>
<dbReference type="AlphaFoldDB" id="A0A811V7J7"/>
<accession>A0A811V7J7</accession>
<keyword evidence="3" id="KW-0677">Repeat</keyword>
<protein>
    <submittedName>
        <fullName evidence="7">(Mediterranean fruit fly) hypothetical protein</fullName>
    </submittedName>
</protein>
<dbReference type="Gene3D" id="3.10.20.230">
    <property type="entry name" value="Doublecortin domain"/>
    <property type="match status" value="1"/>
</dbReference>
<comment type="subcellular location">
    <subcellularLocation>
        <location evidence="1">Cytoplasm</location>
        <location evidence="1">Cytoskeleton</location>
    </subcellularLocation>
</comment>
<dbReference type="Proteomes" id="UP000606786">
    <property type="component" value="Unassembled WGS sequence"/>
</dbReference>
<dbReference type="PROSITE" id="PS50309">
    <property type="entry name" value="DC"/>
    <property type="match status" value="1"/>
</dbReference>
<dbReference type="OrthoDB" id="1738954at2759"/>
<feature type="region of interest" description="Disordered" evidence="5">
    <location>
        <begin position="1"/>
        <end position="65"/>
    </location>
</feature>
<dbReference type="FunFam" id="3.10.20.230:FF:000018">
    <property type="entry name" value="Echinoderm microtubule-associated protein-like CG42247"/>
    <property type="match status" value="1"/>
</dbReference>
<dbReference type="InterPro" id="IPR003533">
    <property type="entry name" value="Doublecortin_dom"/>
</dbReference>
<comment type="caution">
    <text evidence="7">The sequence shown here is derived from an EMBL/GenBank/DDBJ whole genome shotgun (WGS) entry which is preliminary data.</text>
</comment>